<accession>A0A1E1WR58</accession>
<protein>
    <recommendedName>
        <fullName evidence="3">Regulatory protein zeste</fullName>
    </recommendedName>
</protein>
<feature type="region of interest" description="Disordered" evidence="1">
    <location>
        <begin position="130"/>
        <end position="159"/>
    </location>
</feature>
<feature type="region of interest" description="Disordered" evidence="1">
    <location>
        <begin position="172"/>
        <end position="214"/>
    </location>
</feature>
<evidence type="ECO:0008006" key="3">
    <source>
        <dbReference type="Google" id="ProtNLM"/>
    </source>
</evidence>
<feature type="compositionally biased region" description="Polar residues" evidence="1">
    <location>
        <begin position="184"/>
        <end position="193"/>
    </location>
</feature>
<dbReference type="EMBL" id="GDQN01001564">
    <property type="protein sequence ID" value="JAT89490.1"/>
    <property type="molecule type" value="Transcribed_RNA"/>
</dbReference>
<feature type="compositionally biased region" description="Basic residues" evidence="1">
    <location>
        <begin position="198"/>
        <end position="214"/>
    </location>
</feature>
<reference evidence="2" key="1">
    <citation type="submission" date="2015-09" db="EMBL/GenBank/DDBJ databases">
        <title>De novo assembly of Pectinophora gossypiella (Pink Bollworm) gut transcriptome.</title>
        <authorList>
            <person name="Tassone E.E."/>
        </authorList>
    </citation>
    <scope>NUCLEOTIDE SEQUENCE</scope>
</reference>
<evidence type="ECO:0000256" key="1">
    <source>
        <dbReference type="SAM" id="MobiDB-lite"/>
    </source>
</evidence>
<dbReference type="OrthoDB" id="8053018at2759"/>
<feature type="non-terminal residue" evidence="2">
    <location>
        <position position="1"/>
    </location>
</feature>
<evidence type="ECO:0000313" key="2">
    <source>
        <dbReference type="EMBL" id="JAT89490.1"/>
    </source>
</evidence>
<feature type="compositionally biased region" description="Pro residues" evidence="1">
    <location>
        <begin position="143"/>
        <end position="157"/>
    </location>
</feature>
<sequence length="287" mass="32930">VVSRRFDLFVFILSFVFSKTKDLCLKPIRMRTSSSQFELMVTFMQEHGDLSKPSTNARGRMTTIRRWEELTTFLNSDGSGDTKTTEKWKKEINIERNMPDPVEEIRLPSPSGSTQAEDIQIIQIAECTDSLNEPGPSRRDSRPQPPVQMPPPTSPPPHHVEAVVIVENAENRISPVPPPHADATQAQPALSGQTTPRRSIRPRVSRTRPSPRRLVRPTQTEQAAQHFLHSDEEWRKFKIQQHRDNVEMARDKNRVREMEVETQRAWLALGSRVLDLVDKVVNKFCKD</sequence>
<dbReference type="AlphaFoldDB" id="A0A1E1WR58"/>
<gene>
    <name evidence="2" type="ORF">g.7373</name>
</gene>
<name>A0A1E1WR58_PECGO</name>
<organism evidence="2">
    <name type="scientific">Pectinophora gossypiella</name>
    <name type="common">Cotton pink bollworm</name>
    <name type="synonym">Depressaria gossypiella</name>
    <dbReference type="NCBI Taxonomy" id="13191"/>
    <lineage>
        <taxon>Eukaryota</taxon>
        <taxon>Metazoa</taxon>
        <taxon>Ecdysozoa</taxon>
        <taxon>Arthropoda</taxon>
        <taxon>Hexapoda</taxon>
        <taxon>Insecta</taxon>
        <taxon>Pterygota</taxon>
        <taxon>Neoptera</taxon>
        <taxon>Endopterygota</taxon>
        <taxon>Lepidoptera</taxon>
        <taxon>Glossata</taxon>
        <taxon>Ditrysia</taxon>
        <taxon>Gelechioidea</taxon>
        <taxon>Gelechiidae</taxon>
        <taxon>Apatetrinae</taxon>
        <taxon>Pectinophora</taxon>
    </lineage>
</organism>
<proteinExistence type="predicted"/>